<proteinExistence type="predicted"/>
<comment type="caution">
    <text evidence="2">The sequence shown here is derived from an EMBL/GenBank/DDBJ whole genome shotgun (WGS) entry which is preliminary data.</text>
</comment>
<evidence type="ECO:0000256" key="1">
    <source>
        <dbReference type="SAM" id="MobiDB-lite"/>
    </source>
</evidence>
<evidence type="ECO:0000313" key="3">
    <source>
        <dbReference type="Proteomes" id="UP000694501"/>
    </source>
</evidence>
<dbReference type="InterPro" id="IPR011990">
    <property type="entry name" value="TPR-like_helical_dom_sf"/>
</dbReference>
<reference evidence="2" key="1">
    <citation type="submission" date="2021-06" db="EMBL/GenBank/DDBJ databases">
        <title>Sequencing of actinobacteria type strains.</title>
        <authorList>
            <person name="Nguyen G.-S."/>
            <person name="Wentzel A."/>
        </authorList>
    </citation>
    <scope>NUCLEOTIDE SEQUENCE</scope>
    <source>
        <strain evidence="2">P38-E01</strain>
    </source>
</reference>
<dbReference type="Proteomes" id="UP000694501">
    <property type="component" value="Unassembled WGS sequence"/>
</dbReference>
<dbReference type="AlphaFoldDB" id="A0A949N5B4"/>
<evidence type="ECO:0000313" key="2">
    <source>
        <dbReference type="EMBL" id="MBU7598774.1"/>
    </source>
</evidence>
<feature type="compositionally biased region" description="Low complexity" evidence="1">
    <location>
        <begin position="1"/>
        <end position="20"/>
    </location>
</feature>
<dbReference type="SUPFAM" id="SSF48452">
    <property type="entry name" value="TPR-like"/>
    <property type="match status" value="1"/>
</dbReference>
<gene>
    <name evidence="2" type="ORF">JGS22_014430</name>
</gene>
<feature type="region of interest" description="Disordered" evidence="1">
    <location>
        <begin position="178"/>
        <end position="206"/>
    </location>
</feature>
<dbReference type="EMBL" id="JAELVF020000001">
    <property type="protein sequence ID" value="MBU7598774.1"/>
    <property type="molecule type" value="Genomic_DNA"/>
</dbReference>
<keyword evidence="3" id="KW-1185">Reference proteome</keyword>
<accession>A0A949N5B4</accession>
<feature type="region of interest" description="Disordered" evidence="1">
    <location>
        <begin position="1"/>
        <end position="37"/>
    </location>
</feature>
<evidence type="ECO:0008006" key="4">
    <source>
        <dbReference type="Google" id="ProtNLM"/>
    </source>
</evidence>
<dbReference type="Gene3D" id="1.25.40.10">
    <property type="entry name" value="Tetratricopeptide repeat domain"/>
    <property type="match status" value="1"/>
</dbReference>
<organism evidence="2 3">
    <name type="scientific">Streptomyces tardus</name>
    <dbReference type="NCBI Taxonomy" id="2780544"/>
    <lineage>
        <taxon>Bacteria</taxon>
        <taxon>Bacillati</taxon>
        <taxon>Actinomycetota</taxon>
        <taxon>Actinomycetes</taxon>
        <taxon>Kitasatosporales</taxon>
        <taxon>Streptomycetaceae</taxon>
        <taxon>Streptomyces</taxon>
    </lineage>
</organism>
<protein>
    <recommendedName>
        <fullName evidence="4">C1 regulatory protein</fullName>
    </recommendedName>
</protein>
<feature type="region of interest" description="Disordered" evidence="1">
    <location>
        <begin position="107"/>
        <end position="151"/>
    </location>
</feature>
<name>A0A949N5B4_9ACTN</name>
<dbReference type="RefSeq" id="WP_211038601.1">
    <property type="nucleotide sequence ID" value="NZ_JAELVF020000001.1"/>
</dbReference>
<sequence>MASSPSAPAGRGPAGPAESSNHPHQPNPAFRRLRGQLSPREFAASVRRAAREIGEQVSCDARYIGRVEAGEIRCPNYAYERVFLHMFPGCTLTDLGFTQRDAVRGRAARRTRTTVREAAGDRPAPCASDHSPGGRAGCGGPEHNCQSTTQSYEESDVLRRAFMTGGPAALATAPLWGPAQAAEARPGPTDGTTLPRPRAAEGTLGRDDVLSVEEAVRRIRLLDDRHGADNLYRRADLALRQTFELLDSGARAHAHTERLHSHTGELALSVGWLAHDSERYQEARSHYGEALALARVGSDPGLEAHAFCNTAFLARDAGRPREALRAAQAGQQAAGRLGSSRLQALLALREAGGWGGLGDRAGCEEALSRARTLFDKGPSDSDPEWMSFLCDAELSGLESQCWSALGDWERAAELAREAVALQPAQFVRNRALFTAELAGNLAVGGDPVEAATEGNSALTLLETVRSARVRRMLHATAERLTPHTRHVEVAGFLARLSA</sequence>